<evidence type="ECO:0000313" key="2">
    <source>
        <dbReference type="EMBL" id="KAF3540577.1"/>
    </source>
</evidence>
<proteinExistence type="predicted"/>
<comment type="caution">
    <text evidence="2">The sequence shown here is derived from an EMBL/GenBank/DDBJ whole genome shotgun (WGS) entry which is preliminary data.</text>
</comment>
<organism evidence="2 3">
    <name type="scientific">Brassica cretica</name>
    <name type="common">Mustard</name>
    <dbReference type="NCBI Taxonomy" id="69181"/>
    <lineage>
        <taxon>Eukaryota</taxon>
        <taxon>Viridiplantae</taxon>
        <taxon>Streptophyta</taxon>
        <taxon>Embryophyta</taxon>
        <taxon>Tracheophyta</taxon>
        <taxon>Spermatophyta</taxon>
        <taxon>Magnoliopsida</taxon>
        <taxon>eudicotyledons</taxon>
        <taxon>Gunneridae</taxon>
        <taxon>Pentapetalae</taxon>
        <taxon>rosids</taxon>
        <taxon>malvids</taxon>
        <taxon>Brassicales</taxon>
        <taxon>Brassicaceae</taxon>
        <taxon>Brassiceae</taxon>
        <taxon>Brassica</taxon>
    </lineage>
</organism>
<sequence>MFKVDDSPSMPSVREYSRAEETGSAGGDGVGLLSQLLAFGLWKRDACQHRASSMFGLTNVVISVPLPALRDAPMVRQCDGDAADCTELPSRVRRLF</sequence>
<evidence type="ECO:0000313" key="3">
    <source>
        <dbReference type="Proteomes" id="UP000712600"/>
    </source>
</evidence>
<feature type="region of interest" description="Disordered" evidence="1">
    <location>
        <begin position="1"/>
        <end position="28"/>
    </location>
</feature>
<dbReference type="Proteomes" id="UP000712600">
    <property type="component" value="Unassembled WGS sequence"/>
</dbReference>
<dbReference type="AlphaFoldDB" id="A0A8S9QEA5"/>
<dbReference type="EMBL" id="QGKX02001290">
    <property type="protein sequence ID" value="KAF3540577.1"/>
    <property type="molecule type" value="Genomic_DNA"/>
</dbReference>
<gene>
    <name evidence="2" type="ORF">F2Q69_00018419</name>
</gene>
<reference evidence="2" key="1">
    <citation type="submission" date="2019-12" db="EMBL/GenBank/DDBJ databases">
        <title>Genome sequencing and annotation of Brassica cretica.</title>
        <authorList>
            <person name="Studholme D.J."/>
            <person name="Sarris P."/>
        </authorList>
    </citation>
    <scope>NUCLEOTIDE SEQUENCE</scope>
    <source>
        <strain evidence="2">PFS-109/04</strain>
        <tissue evidence="2">Leaf</tissue>
    </source>
</reference>
<name>A0A8S9QEA5_BRACR</name>
<evidence type="ECO:0000256" key="1">
    <source>
        <dbReference type="SAM" id="MobiDB-lite"/>
    </source>
</evidence>
<accession>A0A8S9QEA5</accession>
<protein>
    <submittedName>
        <fullName evidence="2">Uncharacterized protein</fullName>
    </submittedName>
</protein>